<dbReference type="RefSeq" id="WP_046370616.1">
    <property type="nucleotide sequence ID" value="NZ_BBWV01000003.1"/>
</dbReference>
<keyword evidence="1" id="KW-1133">Transmembrane helix</keyword>
<dbReference type="OrthoDB" id="9805623at2"/>
<organism evidence="3 4">
    <name type="scientific">Flavihumibacter petaseus NBRC 106054</name>
    <dbReference type="NCBI Taxonomy" id="1220578"/>
    <lineage>
        <taxon>Bacteria</taxon>
        <taxon>Pseudomonadati</taxon>
        <taxon>Bacteroidota</taxon>
        <taxon>Chitinophagia</taxon>
        <taxon>Chitinophagales</taxon>
        <taxon>Chitinophagaceae</taxon>
        <taxon>Flavihumibacter</taxon>
    </lineage>
</organism>
<keyword evidence="4" id="KW-1185">Reference proteome</keyword>
<feature type="transmembrane region" description="Helical" evidence="1">
    <location>
        <begin position="142"/>
        <end position="162"/>
    </location>
</feature>
<feature type="transmembrane region" description="Helical" evidence="1">
    <location>
        <begin position="276"/>
        <end position="293"/>
    </location>
</feature>
<feature type="transmembrane region" description="Helical" evidence="1">
    <location>
        <begin position="45"/>
        <end position="67"/>
    </location>
</feature>
<comment type="caution">
    <text evidence="3">The sequence shown here is derived from an EMBL/GenBank/DDBJ whole genome shotgun (WGS) entry which is preliminary data.</text>
</comment>
<feature type="transmembrane region" description="Helical" evidence="1">
    <location>
        <begin position="174"/>
        <end position="197"/>
    </location>
</feature>
<feature type="transmembrane region" description="Helical" evidence="1">
    <location>
        <begin position="203"/>
        <end position="225"/>
    </location>
</feature>
<dbReference type="GO" id="GO:0005886">
    <property type="term" value="C:plasma membrane"/>
    <property type="evidence" value="ECO:0007669"/>
    <property type="project" value="TreeGrafter"/>
</dbReference>
<feature type="transmembrane region" description="Helical" evidence="1">
    <location>
        <begin position="389"/>
        <end position="411"/>
    </location>
</feature>
<dbReference type="AlphaFoldDB" id="A0A0E9N5X7"/>
<name>A0A0E9N5X7_9BACT</name>
<evidence type="ECO:0000256" key="1">
    <source>
        <dbReference type="SAM" id="Phobius"/>
    </source>
</evidence>
<dbReference type="InterPro" id="IPR052549">
    <property type="entry name" value="SpmB"/>
</dbReference>
<dbReference type="Pfam" id="PF07670">
    <property type="entry name" value="Gate"/>
    <property type="match status" value="2"/>
</dbReference>
<sequence>MALNYVWIAFFVIAFIFGLFKLIILGDTEIFKKLVDGSFESAKAAVMDVAFPLTGTMVFFLGLLNIADKAGAVRFMARKLNPLMKRIFPEVPEGHPAMGQMVMNFSANLLGLDNAATPFGLKAMDSLQTLNPDKETATNAQIMFLVLHTSGLTIIPLTIIAYRISNNSQEPASIFIPCVLGTLVTTLASVIIVGLWQKIKWDAVLFGWILSAIAAVCALLFAVNNMTPAGKEMFSKVAGNMLLFIIIMSFIIGGLWKRINVFDAFIEGAKEGFGVILKIIPYLVGMLVGIRVFRDSGALDYVIKGLGWCIAKVGLPTDFVPALPVAIMKPFSGSGARGMMLDVFANPAYGPDSFVGKTASIFQGSADTTFYIIALYFGSVGIKKVRYSIWAGMMADFIGVIAAIIIAYSFFK</sequence>
<protein>
    <submittedName>
        <fullName evidence="3">SpmA-like protein</fullName>
    </submittedName>
</protein>
<feature type="transmembrane region" description="Helical" evidence="1">
    <location>
        <begin position="237"/>
        <end position="256"/>
    </location>
</feature>
<dbReference type="Proteomes" id="UP000033121">
    <property type="component" value="Unassembled WGS sequence"/>
</dbReference>
<feature type="transmembrane region" description="Helical" evidence="1">
    <location>
        <begin position="6"/>
        <end position="24"/>
    </location>
</feature>
<dbReference type="PANTHER" id="PTHR35793:SF2">
    <property type="entry name" value="INNER MEMBRANE PROTEIN YJIG"/>
    <property type="match status" value="1"/>
</dbReference>
<feature type="domain" description="Nucleoside transporter/FeoB GTPase Gate" evidence="2">
    <location>
        <begin position="277"/>
        <end position="383"/>
    </location>
</feature>
<keyword evidence="1" id="KW-0472">Membrane</keyword>
<feature type="domain" description="Nucleoside transporter/FeoB GTPase Gate" evidence="2">
    <location>
        <begin position="52"/>
        <end position="159"/>
    </location>
</feature>
<evidence type="ECO:0000313" key="4">
    <source>
        <dbReference type="Proteomes" id="UP000033121"/>
    </source>
</evidence>
<dbReference type="STRING" id="1220578.FPE01S_03_07900"/>
<dbReference type="InterPro" id="IPR011642">
    <property type="entry name" value="Gate_dom"/>
</dbReference>
<dbReference type="PIRSF" id="PIRSF036542">
    <property type="entry name" value="SpmA_SpmB"/>
    <property type="match status" value="1"/>
</dbReference>
<evidence type="ECO:0000313" key="3">
    <source>
        <dbReference type="EMBL" id="GAO44750.1"/>
    </source>
</evidence>
<dbReference type="InterPro" id="IPR011415">
    <property type="entry name" value="SpmA_SpmB"/>
</dbReference>
<reference evidence="3 4" key="1">
    <citation type="submission" date="2015-04" db="EMBL/GenBank/DDBJ databases">
        <title>Whole genome shotgun sequence of Flavihumibacter petaseus NBRC 106054.</title>
        <authorList>
            <person name="Miyazawa S."/>
            <person name="Hosoyama A."/>
            <person name="Hashimoto M."/>
            <person name="Noguchi M."/>
            <person name="Tsuchikane K."/>
            <person name="Ohji S."/>
            <person name="Yamazoe A."/>
            <person name="Ichikawa N."/>
            <person name="Kimura A."/>
            <person name="Fujita N."/>
        </authorList>
    </citation>
    <scope>NUCLEOTIDE SEQUENCE [LARGE SCALE GENOMIC DNA]</scope>
    <source>
        <strain evidence="3 4">NBRC 106054</strain>
    </source>
</reference>
<proteinExistence type="predicted"/>
<evidence type="ECO:0000259" key="2">
    <source>
        <dbReference type="Pfam" id="PF07670"/>
    </source>
</evidence>
<dbReference type="PANTHER" id="PTHR35793">
    <property type="entry name" value="INNER MEMBRANE PROTEIN YJIG"/>
    <property type="match status" value="1"/>
</dbReference>
<gene>
    <name evidence="3" type="ORF">FPE01S_03_07900</name>
</gene>
<keyword evidence="1" id="KW-0812">Transmembrane</keyword>
<dbReference type="EMBL" id="BBWV01000003">
    <property type="protein sequence ID" value="GAO44750.1"/>
    <property type="molecule type" value="Genomic_DNA"/>
</dbReference>
<accession>A0A0E9N5X7</accession>